<dbReference type="SUPFAM" id="SSF109635">
    <property type="entry name" value="DnaK suppressor protein DksA, alpha-hairpin domain"/>
    <property type="match status" value="1"/>
</dbReference>
<accession>A0A7V9AAX2</accession>
<dbReference type="SUPFAM" id="SSF57716">
    <property type="entry name" value="Glucocorticoid receptor-like (DNA-binding domain)"/>
    <property type="match status" value="1"/>
</dbReference>
<sequence>MARNDALLRIHKKLLDRRAELCRRLGMALDDLAQHHSTGGDTADAAFDAASEALASSLAELEARELLQVERALAKLKNGTYGRCEGCGCKIPIARLNALPYCTHCIKCQRQLEEEGEDAGPQRYDWSRVRDSNTTEDIHVNLSELDS</sequence>
<reference evidence="6 7" key="1">
    <citation type="submission" date="2020-07" db="EMBL/GenBank/DDBJ databases">
        <title>Thermogemmata thermophila gen. nov., sp. nov., a novel moderate thermophilic planctomycete from a Kamchatka hot spring.</title>
        <authorList>
            <person name="Elcheninov A.G."/>
            <person name="Podosokorskaya O.A."/>
            <person name="Kovaleva O.L."/>
            <person name="Novikov A."/>
            <person name="Bonch-Osmolovskaya E.A."/>
            <person name="Toshchakov S.V."/>
            <person name="Kublanov I.V."/>
        </authorList>
    </citation>
    <scope>NUCLEOTIDE SEQUENCE [LARGE SCALE GENOMIC DNA]</scope>
    <source>
        <strain evidence="6 7">2918</strain>
    </source>
</reference>
<evidence type="ECO:0000259" key="5">
    <source>
        <dbReference type="Pfam" id="PF01258"/>
    </source>
</evidence>
<proteinExistence type="predicted"/>
<dbReference type="PROSITE" id="PS01102">
    <property type="entry name" value="ZF_DKSA_1"/>
    <property type="match status" value="1"/>
</dbReference>
<comment type="caution">
    <text evidence="6">The sequence shown here is derived from an EMBL/GenBank/DDBJ whole genome shotgun (WGS) entry which is preliminary data.</text>
</comment>
<evidence type="ECO:0000256" key="3">
    <source>
        <dbReference type="ARBA" id="ARBA00022833"/>
    </source>
</evidence>
<dbReference type="Gene3D" id="1.20.120.910">
    <property type="entry name" value="DksA, coiled-coil domain"/>
    <property type="match status" value="1"/>
</dbReference>
<dbReference type="InterPro" id="IPR020458">
    <property type="entry name" value="Znf_DskA_TraR_CS"/>
</dbReference>
<dbReference type="PANTHER" id="PTHR33823:SF4">
    <property type="entry name" value="GENERAL STRESS PROTEIN 16O"/>
    <property type="match status" value="1"/>
</dbReference>
<keyword evidence="3" id="KW-0862">Zinc</keyword>
<evidence type="ECO:0000313" key="7">
    <source>
        <dbReference type="Proteomes" id="UP000542342"/>
    </source>
</evidence>
<dbReference type="Proteomes" id="UP000542342">
    <property type="component" value="Unassembled WGS sequence"/>
</dbReference>
<feature type="domain" description="Zinc finger DksA/TraR C4-type" evidence="5">
    <location>
        <begin position="79"/>
        <end position="113"/>
    </location>
</feature>
<gene>
    <name evidence="6" type="ORF">H0921_04085</name>
</gene>
<name>A0A7V9AAX2_9BACT</name>
<dbReference type="PROSITE" id="PS51128">
    <property type="entry name" value="ZF_DKSA_2"/>
    <property type="match status" value="1"/>
</dbReference>
<keyword evidence="2" id="KW-0863">Zinc-finger</keyword>
<evidence type="ECO:0000256" key="1">
    <source>
        <dbReference type="ARBA" id="ARBA00022723"/>
    </source>
</evidence>
<evidence type="ECO:0000256" key="4">
    <source>
        <dbReference type="PROSITE-ProRule" id="PRU00510"/>
    </source>
</evidence>
<evidence type="ECO:0000313" key="6">
    <source>
        <dbReference type="EMBL" id="MBA2225339.1"/>
    </source>
</evidence>
<dbReference type="InterPro" id="IPR000962">
    <property type="entry name" value="Znf_DskA_TraR"/>
</dbReference>
<feature type="zinc finger region" description="dksA C4-type" evidence="4">
    <location>
        <begin position="84"/>
        <end position="108"/>
    </location>
</feature>
<keyword evidence="1" id="KW-0479">Metal-binding</keyword>
<dbReference type="Pfam" id="PF01258">
    <property type="entry name" value="zf-dskA_traR"/>
    <property type="match status" value="1"/>
</dbReference>
<dbReference type="InterPro" id="IPR037187">
    <property type="entry name" value="DnaK_N"/>
</dbReference>
<organism evidence="6 7">
    <name type="scientific">Thermogemmata fonticola</name>
    <dbReference type="NCBI Taxonomy" id="2755323"/>
    <lineage>
        <taxon>Bacteria</taxon>
        <taxon>Pseudomonadati</taxon>
        <taxon>Planctomycetota</taxon>
        <taxon>Planctomycetia</taxon>
        <taxon>Gemmatales</taxon>
        <taxon>Gemmataceae</taxon>
        <taxon>Thermogemmata</taxon>
    </lineage>
</organism>
<dbReference type="RefSeq" id="WP_194536769.1">
    <property type="nucleotide sequence ID" value="NZ_JACEFB010000002.1"/>
</dbReference>
<dbReference type="PANTHER" id="PTHR33823">
    <property type="entry name" value="RNA POLYMERASE-BINDING TRANSCRIPTION FACTOR DKSA-RELATED"/>
    <property type="match status" value="1"/>
</dbReference>
<dbReference type="GO" id="GO:0008270">
    <property type="term" value="F:zinc ion binding"/>
    <property type="evidence" value="ECO:0007669"/>
    <property type="project" value="UniProtKB-KW"/>
</dbReference>
<dbReference type="AlphaFoldDB" id="A0A7V9AAX2"/>
<protein>
    <submittedName>
        <fullName evidence="6">TraR/DksA C4-type zinc finger protein</fullName>
    </submittedName>
</protein>
<evidence type="ECO:0000256" key="2">
    <source>
        <dbReference type="ARBA" id="ARBA00022771"/>
    </source>
</evidence>
<keyword evidence="7" id="KW-1185">Reference proteome</keyword>
<dbReference type="EMBL" id="JACEFB010000002">
    <property type="protein sequence ID" value="MBA2225339.1"/>
    <property type="molecule type" value="Genomic_DNA"/>
</dbReference>